<comment type="caution">
    <text evidence="1">The sequence shown here is derived from an EMBL/GenBank/DDBJ whole genome shotgun (WGS) entry which is preliminary data.</text>
</comment>
<reference evidence="1 2" key="1">
    <citation type="journal article" date="2019" name="Sci. Rep.">
        <title>Orb-weaving spider Araneus ventricosus genome elucidates the spidroin gene catalogue.</title>
        <authorList>
            <person name="Kono N."/>
            <person name="Nakamura H."/>
            <person name="Ohtoshi R."/>
            <person name="Moran D.A.P."/>
            <person name="Shinohara A."/>
            <person name="Yoshida Y."/>
            <person name="Fujiwara M."/>
            <person name="Mori M."/>
            <person name="Tomita M."/>
            <person name="Arakawa K."/>
        </authorList>
    </citation>
    <scope>NUCLEOTIDE SEQUENCE [LARGE SCALE GENOMIC DNA]</scope>
</reference>
<sequence length="86" mass="9527">MGSFTSRTIIIVPPGELKTWVLIPVTSQPRTLGGLRRTREGGDLASDTRLGESRTADSRQILLKILCLYRSDGLEDLNTPSQTSRR</sequence>
<name>A0A4Y2AIH8_ARAVE</name>
<organism evidence="1 2">
    <name type="scientific">Araneus ventricosus</name>
    <name type="common">Orbweaver spider</name>
    <name type="synonym">Epeira ventricosa</name>
    <dbReference type="NCBI Taxonomy" id="182803"/>
    <lineage>
        <taxon>Eukaryota</taxon>
        <taxon>Metazoa</taxon>
        <taxon>Ecdysozoa</taxon>
        <taxon>Arthropoda</taxon>
        <taxon>Chelicerata</taxon>
        <taxon>Arachnida</taxon>
        <taxon>Araneae</taxon>
        <taxon>Araneomorphae</taxon>
        <taxon>Entelegynae</taxon>
        <taxon>Araneoidea</taxon>
        <taxon>Araneidae</taxon>
        <taxon>Araneus</taxon>
    </lineage>
</organism>
<keyword evidence="2" id="KW-1185">Reference proteome</keyword>
<gene>
    <name evidence="1" type="ORF">AVEN_92602_1</name>
</gene>
<accession>A0A4Y2AIH8</accession>
<dbReference type="AlphaFoldDB" id="A0A4Y2AIH8"/>
<proteinExistence type="predicted"/>
<evidence type="ECO:0000313" key="1">
    <source>
        <dbReference type="EMBL" id="GBL79427.1"/>
    </source>
</evidence>
<dbReference type="EMBL" id="BGPR01000018">
    <property type="protein sequence ID" value="GBL79427.1"/>
    <property type="molecule type" value="Genomic_DNA"/>
</dbReference>
<evidence type="ECO:0000313" key="2">
    <source>
        <dbReference type="Proteomes" id="UP000499080"/>
    </source>
</evidence>
<dbReference type="Proteomes" id="UP000499080">
    <property type="component" value="Unassembled WGS sequence"/>
</dbReference>
<protein>
    <submittedName>
        <fullName evidence="1">Uncharacterized protein</fullName>
    </submittedName>
</protein>